<reference evidence="2 3" key="1">
    <citation type="submission" date="2024-02" db="EMBL/GenBank/DDBJ databases">
        <title>Herpetosiphon gulosus NBRC 112829.</title>
        <authorList>
            <person name="Ichikawa N."/>
            <person name="Katano-Makiyama Y."/>
            <person name="Hidaka K."/>
        </authorList>
    </citation>
    <scope>NUCLEOTIDE SEQUENCE [LARGE SCALE GENOMIC DNA]</scope>
    <source>
        <strain evidence="2 3">NBRC 112829</strain>
    </source>
</reference>
<organism evidence="2 3">
    <name type="scientific">Herpetosiphon gulosus</name>
    <dbReference type="NCBI Taxonomy" id="1973496"/>
    <lineage>
        <taxon>Bacteria</taxon>
        <taxon>Bacillati</taxon>
        <taxon>Chloroflexota</taxon>
        <taxon>Chloroflexia</taxon>
        <taxon>Herpetosiphonales</taxon>
        <taxon>Herpetosiphonaceae</taxon>
        <taxon>Herpetosiphon</taxon>
    </lineage>
</organism>
<gene>
    <name evidence="2" type="ORF">Hgul01_00476</name>
</gene>
<name>A0ABP9WU13_9CHLR</name>
<comment type="caution">
    <text evidence="2">The sequence shown here is derived from an EMBL/GenBank/DDBJ whole genome shotgun (WGS) entry which is preliminary data.</text>
</comment>
<dbReference type="RefSeq" id="WP_345720342.1">
    <property type="nucleotide sequence ID" value="NZ_BAABRU010000002.1"/>
</dbReference>
<evidence type="ECO:0000256" key="1">
    <source>
        <dbReference type="SAM" id="SignalP"/>
    </source>
</evidence>
<protein>
    <submittedName>
        <fullName evidence="2">Uncharacterized protein</fullName>
    </submittedName>
</protein>
<dbReference type="EMBL" id="BAABRU010000002">
    <property type="protein sequence ID" value="GAA5526699.1"/>
    <property type="molecule type" value="Genomic_DNA"/>
</dbReference>
<keyword evidence="1" id="KW-0732">Signal</keyword>
<proteinExistence type="predicted"/>
<accession>A0ABP9WU13</accession>
<feature type="chain" id="PRO_5045911975" evidence="1">
    <location>
        <begin position="23"/>
        <end position="225"/>
    </location>
</feature>
<evidence type="ECO:0000313" key="3">
    <source>
        <dbReference type="Proteomes" id="UP001428290"/>
    </source>
</evidence>
<evidence type="ECO:0000313" key="2">
    <source>
        <dbReference type="EMBL" id="GAA5526699.1"/>
    </source>
</evidence>
<dbReference type="Proteomes" id="UP001428290">
    <property type="component" value="Unassembled WGS sequence"/>
</dbReference>
<keyword evidence="3" id="KW-1185">Reference proteome</keyword>
<feature type="signal peptide" evidence="1">
    <location>
        <begin position="1"/>
        <end position="22"/>
    </location>
</feature>
<sequence>MLKYIKTAGVILSLLFIAQTFAVDSDSKSAKCKKIMIEEGVSDDRLYTYALIGSTCSNLARVDVAVDFNNENIKDQYKKHNNNLTRNAKSDVGVIPVNITFNEPVTIEKAQSIIDAQNINLESYIIGVVDSTNKKHSFVEWPESDIISSEAQIQQKLAADQTAKGVLVITGFIDLRVANLDSMANDKSVYMVDLTASQLIQKLQKKYDLAITTVNLPSPYWDMNW</sequence>